<dbReference type="InterPro" id="IPR050141">
    <property type="entry name" value="GCL_type2/YbdK_subfam"/>
</dbReference>
<reference evidence="1 2" key="1">
    <citation type="submission" date="2018-07" db="EMBL/GenBank/DDBJ databases">
        <title>Freshwater and sediment microbial communities from various areas in North America, analyzing microbe dynamics in response to fracking.</title>
        <authorList>
            <person name="Lamendella R."/>
        </authorList>
    </citation>
    <scope>NUCLEOTIDE SEQUENCE [LARGE SCALE GENOMIC DNA]</scope>
    <source>
        <strain evidence="1 2">160A</strain>
    </source>
</reference>
<dbReference type="Proteomes" id="UP000252733">
    <property type="component" value="Unassembled WGS sequence"/>
</dbReference>
<dbReference type="GO" id="GO:0004357">
    <property type="term" value="F:glutamate-cysteine ligase activity"/>
    <property type="evidence" value="ECO:0007669"/>
    <property type="project" value="InterPro"/>
</dbReference>
<dbReference type="InterPro" id="IPR006336">
    <property type="entry name" value="GCS2"/>
</dbReference>
<evidence type="ECO:0000313" key="1">
    <source>
        <dbReference type="EMBL" id="RCW33898.1"/>
    </source>
</evidence>
<dbReference type="RefSeq" id="WP_106153535.1">
    <property type="nucleotide sequence ID" value="NZ_PVTS01000010.1"/>
</dbReference>
<keyword evidence="1" id="KW-0436">Ligase</keyword>
<dbReference type="PANTHER" id="PTHR36510">
    <property type="entry name" value="GLUTAMATE--CYSTEINE LIGASE 2-RELATED"/>
    <property type="match status" value="1"/>
</dbReference>
<keyword evidence="2" id="KW-1185">Reference proteome</keyword>
<dbReference type="EMBL" id="QPIZ01000012">
    <property type="protein sequence ID" value="RCW33898.1"/>
    <property type="molecule type" value="Genomic_DNA"/>
</dbReference>
<accession>A0A2T0XHA0</accession>
<evidence type="ECO:0000313" key="2">
    <source>
        <dbReference type="Proteomes" id="UP000252733"/>
    </source>
</evidence>
<dbReference type="OrthoDB" id="9804786at2"/>
<comment type="caution">
    <text evidence="1">The sequence shown here is derived from an EMBL/GenBank/DDBJ whole genome shotgun (WGS) entry which is preliminary data.</text>
</comment>
<dbReference type="STRING" id="1168289.GCA_000259075_01093"/>
<dbReference type="AlphaFoldDB" id="A0A2T0XHA0"/>
<sequence>MTKHHPFHLFEVTGVELEYMIVDRDTLNVMPVCDQLLQKVTGEITSDFENGTVAWSNELVNHVVELKTNGPVAGISGLHHDFHTNITEINNILSDFNAQLMPGGAHPWMNPHTDTHLWQHEYNEIYSLYNRIFDCRGHGWSNLQSTHINLPFSGDEEFGRLHAAIRMVLPIISAIAASTPFLDGRFTGFHDSRLEAYRHNQQKIPSIAGVIVPEQVFSKEAYFQRIFAPIIRDIAPFDKENVLDKHFLNSRGAISRFDRGAIEIRVVDNQEAPLADLAIVDAITGLVKLIVEGAFLPFEEQIQWHENRLATIFQAIIRESGSTLIDDPEYLKFWGCNEKRITAGELWHFLKPSLQNVMDPEYYRVFSEIVNSGSLAQRLLNAMDGDFSMTNFCRVYRELAGCLGENRLFGV</sequence>
<dbReference type="PANTHER" id="PTHR36510:SF1">
    <property type="entry name" value="GLUTAMATE--CYSTEINE LIGASE 2-RELATED"/>
    <property type="match status" value="1"/>
</dbReference>
<dbReference type="Pfam" id="PF04107">
    <property type="entry name" value="GCS2"/>
    <property type="match status" value="1"/>
</dbReference>
<gene>
    <name evidence="1" type="ORF">DFO77_11262</name>
</gene>
<dbReference type="SUPFAM" id="SSF55931">
    <property type="entry name" value="Glutamine synthetase/guanido kinase"/>
    <property type="match status" value="1"/>
</dbReference>
<proteinExistence type="predicted"/>
<dbReference type="InterPro" id="IPR014746">
    <property type="entry name" value="Gln_synth/guanido_kin_cat_dom"/>
</dbReference>
<organism evidence="1 2">
    <name type="scientific">Marinilabilia salmonicolor</name>
    <dbReference type="NCBI Taxonomy" id="989"/>
    <lineage>
        <taxon>Bacteria</taxon>
        <taxon>Pseudomonadati</taxon>
        <taxon>Bacteroidota</taxon>
        <taxon>Bacteroidia</taxon>
        <taxon>Marinilabiliales</taxon>
        <taxon>Marinilabiliaceae</taxon>
        <taxon>Marinilabilia</taxon>
    </lineage>
</organism>
<name>A0A2T0XHA0_9BACT</name>
<dbReference type="Gene3D" id="3.30.590.20">
    <property type="match status" value="1"/>
</dbReference>
<dbReference type="GO" id="GO:0042398">
    <property type="term" value="P:modified amino acid biosynthetic process"/>
    <property type="evidence" value="ECO:0007669"/>
    <property type="project" value="InterPro"/>
</dbReference>
<protein>
    <submittedName>
        <fullName evidence="1">Carboxylate-amine ligase</fullName>
    </submittedName>
</protein>